<dbReference type="Proteomes" id="UP000001350">
    <property type="component" value="Chromosome"/>
</dbReference>
<proteinExistence type="predicted"/>
<sequence>MGSINHDEILRKYLKELINNNYLSCYLHDLFKSIIVRGGQERRDCDITASISEQSSEFAKKDINERLTKNLEKLPSIILNPITLSPVFYIDSEGNLFVVNFTEQFEKQAEEYVKYFLNYKYGNKIYDRIKEKIIRCAGENINKCEKLSSDEFVALIDANRFMAQRSWISANDISIHAHLRGALLALLDNVVLIRLYNPFYSDYKTLKDLEGVYAVTKIFLYYLNDCLLRKLANVGLNDAIERIANDLPKDKYNTPLIDFYTPFIFDADDKSILLFYVKDRLNDIRECARLSFVNTINEVIGSLSHSKVKETITLRVDLLKEREKILSDPEALNDFLNIPSSISLIEIENLEVEFNGLDTTDELCSVCKLRKGIKEELIPNVVSKKEDEKLCNVCLAVRLAPYVVGRTSALKRGDIGNVDIKNEGWYNLFKKVDSNVGRSIDELTEGYEDDVIFLGIRLDLENWKDISVSLFKAYNVDLNALYGLVDNYLKDLIRKSSEYLLDFTRKENLITSINTISECYNQLKTNSEMLRKLEDSFIGLLADAVNSNKIDINRLAEKILNACGNINDEKSKLHNIIKNSISNLKSDLNNFLNKIRSDNSTLLNAIYVKNNIINHDSLAIPRSLDRQFSIKQSFSMIIEYIMALLYIKKVDHITLIVPSITTPLFLAVIRKRDFKKLFEEVLYPVFKKLLENSKASIPNAILTYFIKAKAYTPIHIINEVINIKPRPIKESSVLLVPVIVNRNNLPITELIGVNIDSFKEIADFVEREVQDKESLISLLRSSAEDLPYPAFESCSKLPVICNDIINKWKRGKAFSIHYDDDTKLKGYVARLLQ</sequence>
<dbReference type="RefSeq" id="WP_012711060.1">
    <property type="nucleotide sequence ID" value="NC_012588.1"/>
</dbReference>
<gene>
    <name evidence="1" type="ordered locus">M1425_1028</name>
</gene>
<reference evidence="1 2" key="1">
    <citation type="journal article" date="2009" name="Proc. Natl. Acad. Sci. U.S.A.">
        <title>Biogeography of the Sulfolobus islandicus pan-genome.</title>
        <authorList>
            <person name="Reno M.L."/>
            <person name="Held N.L."/>
            <person name="Fields C.J."/>
            <person name="Burke P.V."/>
            <person name="Whitaker R.J."/>
        </authorList>
    </citation>
    <scope>NUCLEOTIDE SEQUENCE [LARGE SCALE GENOMIC DNA]</scope>
    <source>
        <strain evidence="2">M.14.25 / Kamchatka #1</strain>
    </source>
</reference>
<dbReference type="KEGG" id="sia:M1425_1028"/>
<dbReference type="HOGENOM" id="CLU_325618_0_0_2"/>
<name>C3MXB5_SACI4</name>
<dbReference type="EMBL" id="CP001400">
    <property type="protein sequence ID" value="ACP37795.1"/>
    <property type="molecule type" value="Genomic_DNA"/>
</dbReference>
<protein>
    <submittedName>
        <fullName evidence="1">Uncharacterized protein</fullName>
    </submittedName>
</protein>
<evidence type="ECO:0000313" key="2">
    <source>
        <dbReference type="Proteomes" id="UP000001350"/>
    </source>
</evidence>
<dbReference type="AlphaFoldDB" id="C3MXB5"/>
<organism evidence="1 2">
    <name type="scientific">Saccharolobus islandicus (strain M.14.25 / Kamchatka #1)</name>
    <name type="common">Sulfolobus islandicus</name>
    <dbReference type="NCBI Taxonomy" id="427317"/>
    <lineage>
        <taxon>Archaea</taxon>
        <taxon>Thermoproteota</taxon>
        <taxon>Thermoprotei</taxon>
        <taxon>Sulfolobales</taxon>
        <taxon>Sulfolobaceae</taxon>
        <taxon>Saccharolobus</taxon>
    </lineage>
</organism>
<evidence type="ECO:0000313" key="1">
    <source>
        <dbReference type="EMBL" id="ACP37795.1"/>
    </source>
</evidence>
<dbReference type="GeneID" id="84058429"/>
<accession>C3MXB5</accession>